<evidence type="ECO:0000313" key="3">
    <source>
        <dbReference type="Proteomes" id="UP000323646"/>
    </source>
</evidence>
<keyword evidence="3" id="KW-1185">Reference proteome</keyword>
<proteinExistence type="predicted"/>
<dbReference type="Gene3D" id="3.30.750.24">
    <property type="entry name" value="STAS domain"/>
    <property type="match status" value="1"/>
</dbReference>
<organism evidence="2 3">
    <name type="scientific">Selenomonas ruminis</name>
    <dbReference type="NCBI Taxonomy" id="2593411"/>
    <lineage>
        <taxon>Bacteria</taxon>
        <taxon>Bacillati</taxon>
        <taxon>Bacillota</taxon>
        <taxon>Negativicutes</taxon>
        <taxon>Selenomonadales</taxon>
        <taxon>Selenomonadaceae</taxon>
        <taxon>Selenomonas</taxon>
    </lineage>
</organism>
<reference evidence="2 3" key="1">
    <citation type="submission" date="2019-08" db="EMBL/GenBank/DDBJ databases">
        <title>Selenomonas sp. mPRGC5 and Selenomonas sp. mPRGC8 isolated from ruminal fluid of dairy goat (Capra hircus).</title>
        <authorList>
            <person name="Poothong S."/>
            <person name="Nuengjamnong C."/>
            <person name="Tanasupawat S."/>
        </authorList>
    </citation>
    <scope>NUCLEOTIDE SEQUENCE [LARGE SCALE GENOMIC DNA]</scope>
    <source>
        <strain evidence="3">mPRGC5</strain>
    </source>
</reference>
<name>A0A5D6W9D4_9FIRM</name>
<dbReference type="SUPFAM" id="SSF52091">
    <property type="entry name" value="SpoIIaa-like"/>
    <property type="match status" value="1"/>
</dbReference>
<dbReference type="Pfam" id="PF01740">
    <property type="entry name" value="STAS"/>
    <property type="match status" value="1"/>
</dbReference>
<dbReference type="SUPFAM" id="SSF53335">
    <property type="entry name" value="S-adenosyl-L-methionine-dependent methyltransferases"/>
    <property type="match status" value="1"/>
</dbReference>
<dbReference type="Gene3D" id="3.40.50.150">
    <property type="entry name" value="Vaccinia Virus protein VP39"/>
    <property type="match status" value="1"/>
</dbReference>
<dbReference type="Proteomes" id="UP000323646">
    <property type="component" value="Unassembled WGS sequence"/>
</dbReference>
<dbReference type="CDD" id="cd07043">
    <property type="entry name" value="STAS_anti-anti-sigma_factors"/>
    <property type="match status" value="1"/>
</dbReference>
<sequence>MSVTNRLARVNPVYFTAKTAVSLMAQAGIPDADKIVRALALENNAPLQNMPDAETILGNAIVVEAKYRTMCRLIEGAGGKTLVDLPCGYTPKAIHMTEHGRTFVGLDLPIVVQEVEPIIRKLVGQSENISFHGVDATNFNSLQTALRDVGGPLCITTEGMMMYFSDDEAETVVVNIQRLLREHGGCWITPDPEFALQFSGTFQAVFGEESLAKLMATKNTAQGQSAVAALGNSFIIEPSDIPASQARAESLLARYGLKAEKVNLGGNMPELSVYKQLTTEQIVRFKEAMRQCHYWHITIDETKRLRDTERFMEESPFALEYAAKKGILHLSLCGRLDTISAPQLLLVWEKVNNGGSIAGVIIDCTQLQYISSAGIRLLRAMQESCSCRIDFSGANAKVKEILQQNGFWMMDET</sequence>
<dbReference type="InterPro" id="IPR036513">
    <property type="entry name" value="STAS_dom_sf"/>
</dbReference>
<dbReference type="EMBL" id="VTOY01000001">
    <property type="protein sequence ID" value="TYZ24597.1"/>
    <property type="molecule type" value="Genomic_DNA"/>
</dbReference>
<dbReference type="PROSITE" id="PS50801">
    <property type="entry name" value="STAS"/>
    <property type="match status" value="1"/>
</dbReference>
<dbReference type="AlphaFoldDB" id="A0A5D6W9D4"/>
<gene>
    <name evidence="2" type="ORF">FZ040_00695</name>
</gene>
<evidence type="ECO:0000313" key="2">
    <source>
        <dbReference type="EMBL" id="TYZ24597.1"/>
    </source>
</evidence>
<dbReference type="RefSeq" id="WP_149170230.1">
    <property type="nucleotide sequence ID" value="NZ_VTOY01000001.1"/>
</dbReference>
<dbReference type="OrthoDB" id="9794628at2"/>
<dbReference type="InterPro" id="IPR002645">
    <property type="entry name" value="STAS_dom"/>
</dbReference>
<dbReference type="InterPro" id="IPR029063">
    <property type="entry name" value="SAM-dependent_MTases_sf"/>
</dbReference>
<protein>
    <submittedName>
        <fullName evidence="2">STAS domain-containing protein</fullName>
    </submittedName>
</protein>
<accession>A0A5D6W9D4</accession>
<feature type="domain" description="STAS" evidence="1">
    <location>
        <begin position="317"/>
        <end position="413"/>
    </location>
</feature>
<evidence type="ECO:0000259" key="1">
    <source>
        <dbReference type="PROSITE" id="PS50801"/>
    </source>
</evidence>
<comment type="caution">
    <text evidence="2">The sequence shown here is derived from an EMBL/GenBank/DDBJ whole genome shotgun (WGS) entry which is preliminary data.</text>
</comment>